<dbReference type="Proteomes" id="UP000276603">
    <property type="component" value="Unassembled WGS sequence"/>
</dbReference>
<keyword evidence="3" id="KW-1185">Reference proteome</keyword>
<dbReference type="EMBL" id="RBCJ01000001">
    <property type="protein sequence ID" value="RKN82556.1"/>
    <property type="molecule type" value="Genomic_DNA"/>
</dbReference>
<name>A0A3B0CH95_9FLAO</name>
<comment type="caution">
    <text evidence="2">The sequence shown here is derived from an EMBL/GenBank/DDBJ whole genome shotgun (WGS) entry which is preliminary data.</text>
</comment>
<accession>A0A3B0CH95</accession>
<feature type="domain" description="DUF4097" evidence="1">
    <location>
        <begin position="120"/>
        <end position="247"/>
    </location>
</feature>
<gene>
    <name evidence="2" type="ORF">D7Z94_01540</name>
</gene>
<proteinExistence type="predicted"/>
<protein>
    <recommendedName>
        <fullName evidence="1">DUF4097 domain-containing protein</fullName>
    </recommendedName>
</protein>
<evidence type="ECO:0000259" key="1">
    <source>
        <dbReference type="Pfam" id="PF13349"/>
    </source>
</evidence>
<dbReference type="Pfam" id="PF13349">
    <property type="entry name" value="DUF4097"/>
    <property type="match status" value="1"/>
</dbReference>
<dbReference type="OrthoDB" id="1114934at2"/>
<organism evidence="2 3">
    <name type="scientific">Ulvibacterium marinum</name>
    <dbReference type="NCBI Taxonomy" id="2419782"/>
    <lineage>
        <taxon>Bacteria</taxon>
        <taxon>Pseudomonadati</taxon>
        <taxon>Bacteroidota</taxon>
        <taxon>Flavobacteriia</taxon>
        <taxon>Flavobacteriales</taxon>
        <taxon>Flavobacteriaceae</taxon>
        <taxon>Ulvibacterium</taxon>
    </lineage>
</organism>
<sequence>MKLLKITFLLSCICTGIWAQEDYTKSLSGIEWVKVESKNDILVKTHASDQLLIKGGPSYKIPERAKGLRLVGESGSDNTDVGFYVIQEGNNLLVRNLRKSERAEIYLPAKQNISVRTNWQGNIRISGFRGEIEATAELNGGIRVEDVSGPLTANTLNGEVEVQFTTVSQDSPISIYSTNGALDITMPENTPADLSLGTVNGSIYTNFEISLPDKDGLRAIASKKVKGSVNNGGVDVKLKTTNGNIYLRKE</sequence>
<reference evidence="2 3" key="1">
    <citation type="submission" date="2018-10" db="EMBL/GenBank/DDBJ databases">
        <title>Ulvibacterium marinum gen. nov., sp. nov., a novel marine bacterium of the family Flavobacteriaceae, isolated from a culture of the green alga Ulva prolifera.</title>
        <authorList>
            <person name="Zhang Z."/>
        </authorList>
    </citation>
    <scope>NUCLEOTIDE SEQUENCE [LARGE SCALE GENOMIC DNA]</scope>
    <source>
        <strain evidence="2 3">CCMM003</strain>
    </source>
</reference>
<evidence type="ECO:0000313" key="2">
    <source>
        <dbReference type="EMBL" id="RKN82556.1"/>
    </source>
</evidence>
<dbReference type="AlphaFoldDB" id="A0A3B0CH95"/>
<dbReference type="RefSeq" id="WP_120709746.1">
    <property type="nucleotide sequence ID" value="NZ_RBCJ01000001.1"/>
</dbReference>
<dbReference type="InterPro" id="IPR025164">
    <property type="entry name" value="Toastrack_DUF4097"/>
</dbReference>
<evidence type="ECO:0000313" key="3">
    <source>
        <dbReference type="Proteomes" id="UP000276603"/>
    </source>
</evidence>